<keyword evidence="6 9" id="KW-0472">Membrane</keyword>
<dbReference type="Gene3D" id="1.10.10.1320">
    <property type="entry name" value="Anti-sigma factor, zinc-finger domain"/>
    <property type="match status" value="1"/>
</dbReference>
<comment type="caution">
    <text evidence="11">The sequence shown here is derived from an EMBL/GenBank/DDBJ whole genome shotgun (WGS) entry which is preliminary data.</text>
</comment>
<evidence type="ECO:0000313" key="12">
    <source>
        <dbReference type="Proteomes" id="UP000657372"/>
    </source>
</evidence>
<name>A0ABS0EUX1_9BURK</name>
<dbReference type="EMBL" id="JADOEL010000011">
    <property type="protein sequence ID" value="MBF8178643.1"/>
    <property type="molecule type" value="Genomic_DNA"/>
</dbReference>
<gene>
    <name evidence="11" type="ORF">IXC47_13215</name>
</gene>
<feature type="domain" description="Anti-sigma K factor RskA C-terminal" evidence="10">
    <location>
        <begin position="101"/>
        <end position="222"/>
    </location>
</feature>
<keyword evidence="12" id="KW-1185">Reference proteome</keyword>
<sequence>MNESDEELQQLAGEYVLGTLNAAQRRDVEARLSRDDALRHAVEQWERRLMPLTAIPEPQELPPQLWPRIAASIRPATRALESGWAGLWNNVRLWRFLSAGSMAAAVLLAVLMVTRPVATETKFMVVLVDPKAQTPGWIVQAKLGQQLQLQPLGKEEVPANKSLQFWTKGDGWNGPVSLGLVSPGKDATYTLDHLPPMQENQLFEITLEPEAGSPIGRPTGPILYIGRAVKLTT</sequence>
<keyword evidence="5 9" id="KW-1133">Transmembrane helix</keyword>
<dbReference type="InterPro" id="IPR051474">
    <property type="entry name" value="Anti-sigma-K/W_factor"/>
</dbReference>
<dbReference type="InterPro" id="IPR041916">
    <property type="entry name" value="Anti_sigma_zinc_sf"/>
</dbReference>
<keyword evidence="3" id="KW-1003">Cell membrane</keyword>
<protein>
    <recommendedName>
        <fullName evidence="8">Regulator of SigK</fullName>
    </recommendedName>
    <alternativeName>
        <fullName evidence="7">Sigma-K anti-sigma factor RskA</fullName>
    </alternativeName>
</protein>
<evidence type="ECO:0000259" key="10">
    <source>
        <dbReference type="Pfam" id="PF10099"/>
    </source>
</evidence>
<dbReference type="PANTHER" id="PTHR37461">
    <property type="entry name" value="ANTI-SIGMA-K FACTOR RSKA"/>
    <property type="match status" value="1"/>
</dbReference>
<dbReference type="PANTHER" id="PTHR37461:SF1">
    <property type="entry name" value="ANTI-SIGMA-K FACTOR RSKA"/>
    <property type="match status" value="1"/>
</dbReference>
<dbReference type="RefSeq" id="WP_195875917.1">
    <property type="nucleotide sequence ID" value="NZ_JADOEL010000011.1"/>
</dbReference>
<organism evidence="11 12">
    <name type="scientific">Herminiimonas contaminans</name>
    <dbReference type="NCBI Taxonomy" id="1111140"/>
    <lineage>
        <taxon>Bacteria</taxon>
        <taxon>Pseudomonadati</taxon>
        <taxon>Pseudomonadota</taxon>
        <taxon>Betaproteobacteria</taxon>
        <taxon>Burkholderiales</taxon>
        <taxon>Oxalobacteraceae</taxon>
        <taxon>Herminiimonas</taxon>
    </lineage>
</organism>
<evidence type="ECO:0000256" key="6">
    <source>
        <dbReference type="ARBA" id="ARBA00023136"/>
    </source>
</evidence>
<evidence type="ECO:0000256" key="9">
    <source>
        <dbReference type="SAM" id="Phobius"/>
    </source>
</evidence>
<evidence type="ECO:0000256" key="3">
    <source>
        <dbReference type="ARBA" id="ARBA00022475"/>
    </source>
</evidence>
<reference evidence="11 12" key="1">
    <citation type="submission" date="2020-11" db="EMBL/GenBank/DDBJ databases">
        <title>WGS of Herminiimonas contaminans strain Marseille-Q4544 isolated from planarians Schmidtea mediterranea.</title>
        <authorList>
            <person name="Kangale L."/>
        </authorList>
    </citation>
    <scope>NUCLEOTIDE SEQUENCE [LARGE SCALE GENOMIC DNA]</scope>
    <source>
        <strain evidence="11 12">Marseille-Q4544</strain>
    </source>
</reference>
<accession>A0ABS0EUX1</accession>
<dbReference type="InterPro" id="IPR018764">
    <property type="entry name" value="RskA_C"/>
</dbReference>
<evidence type="ECO:0000256" key="1">
    <source>
        <dbReference type="ARBA" id="ARBA00004167"/>
    </source>
</evidence>
<feature type="transmembrane region" description="Helical" evidence="9">
    <location>
        <begin position="93"/>
        <end position="114"/>
    </location>
</feature>
<evidence type="ECO:0000256" key="4">
    <source>
        <dbReference type="ARBA" id="ARBA00022692"/>
    </source>
</evidence>
<evidence type="ECO:0000256" key="7">
    <source>
        <dbReference type="ARBA" id="ARBA00029829"/>
    </source>
</evidence>
<dbReference type="Proteomes" id="UP000657372">
    <property type="component" value="Unassembled WGS sequence"/>
</dbReference>
<evidence type="ECO:0000256" key="2">
    <source>
        <dbReference type="ARBA" id="ARBA00004236"/>
    </source>
</evidence>
<keyword evidence="4 9" id="KW-0812">Transmembrane</keyword>
<proteinExistence type="predicted"/>
<evidence type="ECO:0000313" key="11">
    <source>
        <dbReference type="EMBL" id="MBF8178643.1"/>
    </source>
</evidence>
<evidence type="ECO:0000256" key="8">
    <source>
        <dbReference type="ARBA" id="ARBA00030803"/>
    </source>
</evidence>
<dbReference type="Pfam" id="PF10099">
    <property type="entry name" value="RskA_C"/>
    <property type="match status" value="1"/>
</dbReference>
<comment type="subcellular location">
    <subcellularLocation>
        <location evidence="2">Cell membrane</location>
    </subcellularLocation>
    <subcellularLocation>
        <location evidence="1">Membrane</location>
        <topology evidence="1">Single-pass membrane protein</topology>
    </subcellularLocation>
</comment>
<evidence type="ECO:0000256" key="5">
    <source>
        <dbReference type="ARBA" id="ARBA00022989"/>
    </source>
</evidence>